<evidence type="ECO:0000256" key="1">
    <source>
        <dbReference type="ARBA" id="ARBA00022737"/>
    </source>
</evidence>
<keyword evidence="4" id="KW-0238">DNA-binding</keyword>
<dbReference type="InterPro" id="IPR001258">
    <property type="entry name" value="NHL_repeat"/>
</dbReference>
<dbReference type="RefSeq" id="WP_145017699.1">
    <property type="nucleotide sequence ID" value="NZ_VLLN01000002.1"/>
</dbReference>
<name>A0A562WRW3_9BACT</name>
<dbReference type="AlphaFoldDB" id="A0A562WRW3"/>
<dbReference type="Pfam" id="PF17170">
    <property type="entry name" value="DUF5128"/>
    <property type="match status" value="1"/>
</dbReference>
<feature type="repeat" description="NHL" evidence="2">
    <location>
        <begin position="206"/>
        <end position="249"/>
    </location>
</feature>
<gene>
    <name evidence="4" type="ORF">JN12_00468</name>
</gene>
<dbReference type="OrthoDB" id="5480974at2"/>
<evidence type="ECO:0000256" key="2">
    <source>
        <dbReference type="PROSITE-ProRule" id="PRU00504"/>
    </source>
</evidence>
<dbReference type="Gene3D" id="2.120.10.30">
    <property type="entry name" value="TolB, C-terminal domain"/>
    <property type="match status" value="2"/>
</dbReference>
<dbReference type="EMBL" id="VLLN01000002">
    <property type="protein sequence ID" value="TWJ33057.1"/>
    <property type="molecule type" value="Genomic_DNA"/>
</dbReference>
<keyword evidence="5" id="KW-1185">Reference proteome</keyword>
<sequence length="366" mass="40511">MRNILFRLMLYGAVAVVLAGTLGGCATTTQQVQQRRYFFPRLPERPRFEWLNAYMDDSAFQKKGGLSSFLANVVGEEVGIALDSPLDIKAAPDGRVFITDTSLPGVVIFDLKKQNVRLLGEEKGQRLFVRPTNIALDDSGNLYVLDVDRKMIAVFDGAERPVREIAYANTMKSGGALAWDRQRKRLLCVDTRGDTVYFLTSEGKLIGSFGKSGDQDGQFNRPSSITINSKGEIVIADAFNARIQVFDGDGKFLRKFGVRGDNPGEFQQIKSVAVDSEDHVYVTDGKGNKVEVFSTTGDYLLTVGARGSVLETGRSVPYGFLIPQGITIDANDVIYVVDSMNKRFQVIQYLSDDFIRKNPIPGFELK</sequence>
<dbReference type="GO" id="GO:0043161">
    <property type="term" value="P:proteasome-mediated ubiquitin-dependent protein catabolic process"/>
    <property type="evidence" value="ECO:0007669"/>
    <property type="project" value="TreeGrafter"/>
</dbReference>
<feature type="repeat" description="NHL" evidence="2">
    <location>
        <begin position="253"/>
        <end position="296"/>
    </location>
</feature>
<dbReference type="InterPro" id="IPR011042">
    <property type="entry name" value="6-blade_b-propeller_TolB-like"/>
</dbReference>
<protein>
    <submittedName>
        <fullName evidence="4">DNA-binding beta-propeller fold protein YncE</fullName>
    </submittedName>
</protein>
<organism evidence="4 5">
    <name type="scientific">Geobacter argillaceus</name>
    <dbReference type="NCBI Taxonomy" id="345631"/>
    <lineage>
        <taxon>Bacteria</taxon>
        <taxon>Pseudomonadati</taxon>
        <taxon>Thermodesulfobacteriota</taxon>
        <taxon>Desulfuromonadia</taxon>
        <taxon>Geobacterales</taxon>
        <taxon>Geobacteraceae</taxon>
        <taxon>Geobacter</taxon>
    </lineage>
</organism>
<dbReference type="PANTHER" id="PTHR24104:SF25">
    <property type="entry name" value="PROTEIN LIN-41"/>
    <property type="match status" value="1"/>
</dbReference>
<evidence type="ECO:0000313" key="5">
    <source>
        <dbReference type="Proteomes" id="UP000319449"/>
    </source>
</evidence>
<keyword evidence="3" id="KW-0732">Signal</keyword>
<feature type="signal peptide" evidence="3">
    <location>
        <begin position="1"/>
        <end position="19"/>
    </location>
</feature>
<dbReference type="PROSITE" id="PS51257">
    <property type="entry name" value="PROKAR_LIPOPROTEIN"/>
    <property type="match status" value="1"/>
</dbReference>
<dbReference type="InterPro" id="IPR050952">
    <property type="entry name" value="TRIM-NHL_E3_ligases"/>
</dbReference>
<evidence type="ECO:0000256" key="3">
    <source>
        <dbReference type="SAM" id="SignalP"/>
    </source>
</evidence>
<evidence type="ECO:0000313" key="4">
    <source>
        <dbReference type="EMBL" id="TWJ33057.1"/>
    </source>
</evidence>
<dbReference type="GO" id="GO:0000209">
    <property type="term" value="P:protein polyubiquitination"/>
    <property type="evidence" value="ECO:0007669"/>
    <property type="project" value="TreeGrafter"/>
</dbReference>
<dbReference type="GO" id="GO:0008270">
    <property type="term" value="F:zinc ion binding"/>
    <property type="evidence" value="ECO:0007669"/>
    <property type="project" value="UniProtKB-KW"/>
</dbReference>
<reference evidence="4 5" key="1">
    <citation type="submission" date="2019-07" db="EMBL/GenBank/DDBJ databases">
        <title>Genomic Encyclopedia of Archaeal and Bacterial Type Strains, Phase II (KMG-II): from individual species to whole genera.</title>
        <authorList>
            <person name="Goeker M."/>
        </authorList>
    </citation>
    <scope>NUCLEOTIDE SEQUENCE [LARGE SCALE GENOMIC DNA]</scope>
    <source>
        <strain evidence="4 5">ATCC BAA-1139</strain>
    </source>
</reference>
<dbReference type="GO" id="GO:0061630">
    <property type="term" value="F:ubiquitin protein ligase activity"/>
    <property type="evidence" value="ECO:0007669"/>
    <property type="project" value="TreeGrafter"/>
</dbReference>
<dbReference type="PANTHER" id="PTHR24104">
    <property type="entry name" value="E3 UBIQUITIN-PROTEIN LIGASE NHLRC1-RELATED"/>
    <property type="match status" value="1"/>
</dbReference>
<dbReference type="GO" id="GO:0003677">
    <property type="term" value="F:DNA binding"/>
    <property type="evidence" value="ECO:0007669"/>
    <property type="project" value="UniProtKB-KW"/>
</dbReference>
<dbReference type="Proteomes" id="UP000319449">
    <property type="component" value="Unassembled WGS sequence"/>
</dbReference>
<dbReference type="PROSITE" id="PS51125">
    <property type="entry name" value="NHL"/>
    <property type="match status" value="2"/>
</dbReference>
<proteinExistence type="predicted"/>
<comment type="caution">
    <text evidence="4">The sequence shown here is derived from an EMBL/GenBank/DDBJ whole genome shotgun (WGS) entry which is preliminary data.</text>
</comment>
<keyword evidence="1" id="KW-0677">Repeat</keyword>
<dbReference type="SUPFAM" id="SSF101898">
    <property type="entry name" value="NHL repeat"/>
    <property type="match status" value="1"/>
</dbReference>
<accession>A0A562WRW3</accession>
<feature type="chain" id="PRO_5022134075" evidence="3">
    <location>
        <begin position="20"/>
        <end position="366"/>
    </location>
</feature>